<feature type="transmembrane region" description="Helical" evidence="5">
    <location>
        <begin position="167"/>
        <end position="186"/>
    </location>
</feature>
<evidence type="ECO:0000256" key="5">
    <source>
        <dbReference type="SAM" id="Phobius"/>
    </source>
</evidence>
<dbReference type="InterPro" id="IPR017452">
    <property type="entry name" value="GPCR_Rhodpsn_7TM"/>
</dbReference>
<name>A0A0K0ESS4_STRER</name>
<evidence type="ECO:0000256" key="1">
    <source>
        <dbReference type="ARBA" id="ARBA00004370"/>
    </source>
</evidence>
<dbReference type="PROSITE" id="PS50262">
    <property type="entry name" value="G_PROTEIN_RECEP_F1_2"/>
    <property type="match status" value="1"/>
</dbReference>
<dbReference type="GO" id="GO:0004930">
    <property type="term" value="F:G protein-coupled receptor activity"/>
    <property type="evidence" value="ECO:0007669"/>
    <property type="project" value="InterPro"/>
</dbReference>
<dbReference type="InterPro" id="IPR000276">
    <property type="entry name" value="GPCR_Rhodpsn"/>
</dbReference>
<dbReference type="Gene3D" id="1.20.1070.10">
    <property type="entry name" value="Rhodopsin 7-helix transmembrane proteins"/>
    <property type="match status" value="1"/>
</dbReference>
<evidence type="ECO:0000313" key="8">
    <source>
        <dbReference type="WBParaSite" id="SSTP_0001250400.1"/>
    </source>
</evidence>
<feature type="transmembrane region" description="Helical" evidence="5">
    <location>
        <begin position="274"/>
        <end position="298"/>
    </location>
</feature>
<dbReference type="AlphaFoldDB" id="A0A0K0ESS4"/>
<feature type="transmembrane region" description="Helical" evidence="5">
    <location>
        <begin position="46"/>
        <end position="70"/>
    </location>
</feature>
<dbReference type="WBParaSite" id="SSTP_0001250400.1">
    <property type="protein sequence ID" value="SSTP_0001250400.1"/>
    <property type="gene ID" value="SSTP_0001250400"/>
</dbReference>
<feature type="transmembrane region" description="Helical" evidence="5">
    <location>
        <begin position="127"/>
        <end position="146"/>
    </location>
</feature>
<feature type="transmembrane region" description="Helical" evidence="5">
    <location>
        <begin position="82"/>
        <end position="107"/>
    </location>
</feature>
<evidence type="ECO:0000313" key="7">
    <source>
        <dbReference type="Proteomes" id="UP000035681"/>
    </source>
</evidence>
<evidence type="ECO:0000313" key="9">
    <source>
        <dbReference type="WBParaSite" id="TCONS_00016539.p1"/>
    </source>
</evidence>
<dbReference type="SUPFAM" id="SSF81321">
    <property type="entry name" value="Family A G protein-coupled receptor-like"/>
    <property type="match status" value="1"/>
</dbReference>
<dbReference type="WBParaSite" id="TCONS_00016539.p1">
    <property type="protein sequence ID" value="TCONS_00016539.p1"/>
    <property type="gene ID" value="XLOC_011137"/>
</dbReference>
<feature type="transmembrane region" description="Helical" evidence="5">
    <location>
        <begin position="221"/>
        <end position="241"/>
    </location>
</feature>
<accession>A0A0K0ESS4</accession>
<proteinExistence type="predicted"/>
<dbReference type="Proteomes" id="UP000035681">
    <property type="component" value="Unplaced"/>
</dbReference>
<dbReference type="Pfam" id="PF00001">
    <property type="entry name" value="7tm_1"/>
    <property type="match status" value="1"/>
</dbReference>
<keyword evidence="3 5" id="KW-1133">Transmembrane helix</keyword>
<feature type="transmembrane region" description="Helical" evidence="5">
    <location>
        <begin position="318"/>
        <end position="337"/>
    </location>
</feature>
<dbReference type="PANTHER" id="PTHR46709">
    <property type="entry name" value="PROTEIN CBG23488-RELATED"/>
    <property type="match status" value="1"/>
</dbReference>
<evidence type="ECO:0000256" key="3">
    <source>
        <dbReference type="ARBA" id="ARBA00022989"/>
    </source>
</evidence>
<reference evidence="8" key="1">
    <citation type="submission" date="2015-08" db="UniProtKB">
        <authorList>
            <consortium name="WormBaseParasite"/>
        </authorList>
    </citation>
    <scope>IDENTIFICATION</scope>
</reference>
<evidence type="ECO:0000256" key="4">
    <source>
        <dbReference type="ARBA" id="ARBA00023136"/>
    </source>
</evidence>
<evidence type="ECO:0000256" key="2">
    <source>
        <dbReference type="ARBA" id="ARBA00022692"/>
    </source>
</evidence>
<keyword evidence="4 5" id="KW-0472">Membrane</keyword>
<keyword evidence="7" id="KW-1185">Reference proteome</keyword>
<feature type="domain" description="G-protein coupled receptors family 1 profile" evidence="6">
    <location>
        <begin position="63"/>
        <end position="334"/>
    </location>
</feature>
<dbReference type="PANTHER" id="PTHR46709:SF13">
    <property type="entry name" value="G-PROTEIN COUPLED RECEPTORS FAMILY 1 PROFILE DOMAIN-CONTAINING PROTEIN"/>
    <property type="match status" value="1"/>
</dbReference>
<organism evidence="8">
    <name type="scientific">Strongyloides stercoralis</name>
    <name type="common">Threadworm</name>
    <dbReference type="NCBI Taxonomy" id="6248"/>
    <lineage>
        <taxon>Eukaryota</taxon>
        <taxon>Metazoa</taxon>
        <taxon>Ecdysozoa</taxon>
        <taxon>Nematoda</taxon>
        <taxon>Chromadorea</taxon>
        <taxon>Rhabditida</taxon>
        <taxon>Tylenchina</taxon>
        <taxon>Panagrolaimomorpha</taxon>
        <taxon>Strongyloidoidea</taxon>
        <taxon>Strongyloididae</taxon>
        <taxon>Strongyloides</taxon>
    </lineage>
</organism>
<evidence type="ECO:0000259" key="6">
    <source>
        <dbReference type="PROSITE" id="PS50262"/>
    </source>
</evidence>
<dbReference type="GO" id="GO:0016020">
    <property type="term" value="C:membrane"/>
    <property type="evidence" value="ECO:0007669"/>
    <property type="project" value="UniProtKB-SubCell"/>
</dbReference>
<protein>
    <submittedName>
        <fullName evidence="8 9">G_PROTEIN_RECEP_F1_2 domain-containing protein</fullName>
    </submittedName>
</protein>
<sequence>MANENETFLQNIEKKMEYDNIFTIKPIHDEFWETHCSVITPEESRFIMVGIVGSFVAITSVIFNTFLFSILISSRNNRYSQLLYLIFLAFSDIFLSASYILMFPVNIFMDYFESEFMSTAWFSYVKYVFSTCNITMTGSALLITLATFERFLTVKKIKNNFTMAHRIVLTVIVFIFALLAKGPLFWELMVKNNYNCTGVTAYIVDFNDFAKKEPYKTFYTFWFRCLISTFLPFFLSFYFNIQIVLQLRRQQVGARLFRFGISEHRHNIRSATRMLVLVTCTYLASNLLNVVVATWEAFDSEFLTSEEIRPYYTISSDLISLLTVLACALRLPIYYACNQRIRQEVNLKLSKMCFCKSYFDRFQFEYVPTIRYLNSGNGYVIRRSKSKLRSQNQENQNLNIQQCDEKCIGTGLDKIVLSVAMTHTASTCSPDKL</sequence>
<dbReference type="CDD" id="cd14978">
    <property type="entry name" value="7tmA_FMRFamide_R-like"/>
    <property type="match status" value="1"/>
</dbReference>
<comment type="subcellular location">
    <subcellularLocation>
        <location evidence="1">Membrane</location>
    </subcellularLocation>
</comment>
<keyword evidence="2 5" id="KW-0812">Transmembrane</keyword>